<gene>
    <name evidence="2" type="ORF">JOE58_002015</name>
</gene>
<reference evidence="2 3" key="1">
    <citation type="submission" date="2021-01" db="EMBL/GenBank/DDBJ databases">
        <title>Sequencing the genomes of 1000 actinobacteria strains.</title>
        <authorList>
            <person name="Klenk H.-P."/>
        </authorList>
    </citation>
    <scope>NUCLEOTIDE SEQUENCE [LARGE SCALE GENOMIC DNA]</scope>
    <source>
        <strain evidence="2 3">DSM 20542</strain>
    </source>
</reference>
<evidence type="ECO:0000256" key="1">
    <source>
        <dbReference type="SAM" id="MobiDB-lite"/>
    </source>
</evidence>
<proteinExistence type="predicted"/>
<sequence>MATDPDDARHRDVGGCDGAGFFAGEVQGTEEDGEERVAAASEPDRIPVLRDRREHLADGRLVGGF</sequence>
<evidence type="ECO:0000313" key="2">
    <source>
        <dbReference type="EMBL" id="MBM7802764.1"/>
    </source>
</evidence>
<dbReference type="Proteomes" id="UP000746584">
    <property type="component" value="Unassembled WGS sequence"/>
</dbReference>
<comment type="caution">
    <text evidence="2">The sequence shown here is derived from an EMBL/GenBank/DDBJ whole genome shotgun (WGS) entry which is preliminary data.</text>
</comment>
<keyword evidence="3" id="KW-1185">Reference proteome</keyword>
<name>A0ABS2RUR7_9MICO</name>
<feature type="compositionally biased region" description="Basic and acidic residues" evidence="1">
    <location>
        <begin position="1"/>
        <end position="14"/>
    </location>
</feature>
<evidence type="ECO:0000313" key="3">
    <source>
        <dbReference type="Proteomes" id="UP000746584"/>
    </source>
</evidence>
<feature type="region of interest" description="Disordered" evidence="1">
    <location>
        <begin position="1"/>
        <end position="41"/>
    </location>
</feature>
<dbReference type="EMBL" id="JAFBCG010000001">
    <property type="protein sequence ID" value="MBM7802764.1"/>
    <property type="molecule type" value="Genomic_DNA"/>
</dbReference>
<organism evidence="2 3">
    <name type="scientific">Curtobacterium luteum</name>
    <dbReference type="NCBI Taxonomy" id="33881"/>
    <lineage>
        <taxon>Bacteria</taxon>
        <taxon>Bacillati</taxon>
        <taxon>Actinomycetota</taxon>
        <taxon>Actinomycetes</taxon>
        <taxon>Micrococcales</taxon>
        <taxon>Microbacteriaceae</taxon>
        <taxon>Curtobacterium</taxon>
    </lineage>
</organism>
<accession>A0ABS2RUR7</accession>
<protein>
    <submittedName>
        <fullName evidence="2">Uncharacterized protein</fullName>
    </submittedName>
</protein>